<sequence length="69" mass="7713">MSGQWRFAATWIVGQSQTIILIKKSLLDMFRTTVFEQDDSVLDSPASIPGTALQQNFHLFATTAADYCE</sequence>
<reference evidence="1" key="1">
    <citation type="submission" date="2021-06" db="EMBL/GenBank/DDBJ databases">
        <title>Parelaphostrongylus tenuis whole genome reference sequence.</title>
        <authorList>
            <person name="Garwood T.J."/>
            <person name="Larsen P.A."/>
            <person name="Fountain-Jones N.M."/>
            <person name="Garbe J.R."/>
            <person name="Macchietto M.G."/>
            <person name="Kania S.A."/>
            <person name="Gerhold R.W."/>
            <person name="Richards J.E."/>
            <person name="Wolf T.M."/>
        </authorList>
    </citation>
    <scope>NUCLEOTIDE SEQUENCE</scope>
    <source>
        <strain evidence="1">MNPRO001-30</strain>
        <tissue evidence="1">Meninges</tissue>
    </source>
</reference>
<keyword evidence="2" id="KW-1185">Reference proteome</keyword>
<dbReference type="EMBL" id="JAHQIW010000178">
    <property type="protein sequence ID" value="KAJ1346471.1"/>
    <property type="molecule type" value="Genomic_DNA"/>
</dbReference>
<dbReference type="AlphaFoldDB" id="A0AAD5MEZ6"/>
<name>A0AAD5MEZ6_PARTN</name>
<dbReference type="Proteomes" id="UP001196413">
    <property type="component" value="Unassembled WGS sequence"/>
</dbReference>
<gene>
    <name evidence="1" type="ORF">KIN20_001261</name>
</gene>
<protein>
    <submittedName>
        <fullName evidence="1">Uncharacterized protein</fullName>
    </submittedName>
</protein>
<accession>A0AAD5MEZ6</accession>
<comment type="caution">
    <text evidence="1">The sequence shown here is derived from an EMBL/GenBank/DDBJ whole genome shotgun (WGS) entry which is preliminary data.</text>
</comment>
<evidence type="ECO:0000313" key="2">
    <source>
        <dbReference type="Proteomes" id="UP001196413"/>
    </source>
</evidence>
<proteinExistence type="predicted"/>
<evidence type="ECO:0000313" key="1">
    <source>
        <dbReference type="EMBL" id="KAJ1346471.1"/>
    </source>
</evidence>
<organism evidence="1 2">
    <name type="scientific">Parelaphostrongylus tenuis</name>
    <name type="common">Meningeal worm</name>
    <dbReference type="NCBI Taxonomy" id="148309"/>
    <lineage>
        <taxon>Eukaryota</taxon>
        <taxon>Metazoa</taxon>
        <taxon>Ecdysozoa</taxon>
        <taxon>Nematoda</taxon>
        <taxon>Chromadorea</taxon>
        <taxon>Rhabditida</taxon>
        <taxon>Rhabditina</taxon>
        <taxon>Rhabditomorpha</taxon>
        <taxon>Strongyloidea</taxon>
        <taxon>Metastrongylidae</taxon>
        <taxon>Parelaphostrongylus</taxon>
    </lineage>
</organism>